<reference evidence="4 5" key="1">
    <citation type="submission" date="2018-12" db="EMBL/GenBank/DDBJ databases">
        <title>Croceicoccus ponticola sp. nov., a lipolytic bacterium isolated from seawater.</title>
        <authorList>
            <person name="Yoon J.-H."/>
        </authorList>
    </citation>
    <scope>NUCLEOTIDE SEQUENCE [LARGE SCALE GENOMIC DNA]</scope>
    <source>
        <strain evidence="4 5">GM-16</strain>
    </source>
</reference>
<dbReference type="InterPro" id="IPR029044">
    <property type="entry name" value="Nucleotide-diphossugar_trans"/>
</dbReference>
<keyword evidence="1 4" id="KW-0808">Transferase</keyword>
<evidence type="ECO:0000259" key="3">
    <source>
        <dbReference type="Pfam" id="PF12804"/>
    </source>
</evidence>
<protein>
    <submittedName>
        <fullName evidence="4">Molybdenum cofactor guanylyltransferase</fullName>
    </submittedName>
</protein>
<feature type="domain" description="MobA-like NTP transferase" evidence="3">
    <location>
        <begin position="3"/>
        <end position="99"/>
    </location>
</feature>
<comment type="caution">
    <text evidence="4">The sequence shown here is derived from an EMBL/GenBank/DDBJ whole genome shotgun (WGS) entry which is preliminary data.</text>
</comment>
<evidence type="ECO:0000313" key="5">
    <source>
        <dbReference type="Proteomes" id="UP000283003"/>
    </source>
</evidence>
<keyword evidence="2" id="KW-0460">Magnesium</keyword>
<organism evidence="4 5">
    <name type="scientific">Croceicoccus ponticola</name>
    <dbReference type="NCBI Taxonomy" id="2217664"/>
    <lineage>
        <taxon>Bacteria</taxon>
        <taxon>Pseudomonadati</taxon>
        <taxon>Pseudomonadota</taxon>
        <taxon>Alphaproteobacteria</taxon>
        <taxon>Sphingomonadales</taxon>
        <taxon>Erythrobacteraceae</taxon>
        <taxon>Croceicoccus</taxon>
    </lineage>
</organism>
<proteinExistence type="predicted"/>
<accession>A0A437GXU4</accession>
<dbReference type="SUPFAM" id="SSF53448">
    <property type="entry name" value="Nucleotide-diphospho-sugar transferases"/>
    <property type="match status" value="1"/>
</dbReference>
<sequence>MLGCVLAGGESRRFGSDKALALLDGETLLSRAVGVLARHCAAVVVAGRGDDGASGVADWPEPGLGPLGGLAGALRHARDGGFAAVLAIGVDSIGLPDDLRVILSPAPACLAAQPVVGLWPVAALPVIETILTGGERRSMLHFAERTGARLVELAIPPANVNTPADLARLVLGPGKRD</sequence>
<evidence type="ECO:0000256" key="2">
    <source>
        <dbReference type="ARBA" id="ARBA00022842"/>
    </source>
</evidence>
<dbReference type="PANTHER" id="PTHR19136:SF81">
    <property type="entry name" value="MOLYBDENUM COFACTOR GUANYLYLTRANSFERASE"/>
    <property type="match status" value="1"/>
</dbReference>
<dbReference type="Pfam" id="PF12804">
    <property type="entry name" value="NTP_transf_3"/>
    <property type="match status" value="1"/>
</dbReference>
<evidence type="ECO:0000256" key="1">
    <source>
        <dbReference type="ARBA" id="ARBA00022679"/>
    </source>
</evidence>
<evidence type="ECO:0000313" key="4">
    <source>
        <dbReference type="EMBL" id="RVQ67197.1"/>
    </source>
</evidence>
<dbReference type="EMBL" id="RXOL01000003">
    <property type="protein sequence ID" value="RVQ67197.1"/>
    <property type="molecule type" value="Genomic_DNA"/>
</dbReference>
<dbReference type="Gene3D" id="3.90.550.10">
    <property type="entry name" value="Spore Coat Polysaccharide Biosynthesis Protein SpsA, Chain A"/>
    <property type="match status" value="1"/>
</dbReference>
<keyword evidence="4" id="KW-0548">Nucleotidyltransferase</keyword>
<keyword evidence="5" id="KW-1185">Reference proteome</keyword>
<dbReference type="GO" id="GO:0016779">
    <property type="term" value="F:nucleotidyltransferase activity"/>
    <property type="evidence" value="ECO:0007669"/>
    <property type="project" value="UniProtKB-KW"/>
</dbReference>
<gene>
    <name evidence="4" type="ORF">EKN06_08290</name>
</gene>
<dbReference type="PANTHER" id="PTHR19136">
    <property type="entry name" value="MOLYBDENUM COFACTOR GUANYLYLTRANSFERASE"/>
    <property type="match status" value="1"/>
</dbReference>
<dbReference type="AlphaFoldDB" id="A0A437GXU4"/>
<dbReference type="Proteomes" id="UP000283003">
    <property type="component" value="Unassembled WGS sequence"/>
</dbReference>
<dbReference type="InterPro" id="IPR025877">
    <property type="entry name" value="MobA-like_NTP_Trfase"/>
</dbReference>
<dbReference type="OrthoDB" id="9788394at2"/>
<name>A0A437GXU4_9SPHN</name>